<accession>A0A4V3UQA9</accession>
<dbReference type="EMBL" id="SOSA01000046">
    <property type="protein sequence ID" value="THC98354.1"/>
    <property type="molecule type" value="Genomic_DNA"/>
</dbReference>
<dbReference type="Proteomes" id="UP000308092">
    <property type="component" value="Unassembled WGS sequence"/>
</dbReference>
<reference evidence="1 2" key="1">
    <citation type="submission" date="2019-03" db="EMBL/GenBank/DDBJ databases">
        <title>The genome sequence of a newly discovered highly antifungal drug resistant Aspergillus species, Aspergillus tanneri NIH 1004.</title>
        <authorList>
            <person name="Mounaud S."/>
            <person name="Singh I."/>
            <person name="Joardar V."/>
            <person name="Pakala S."/>
            <person name="Pakala S."/>
            <person name="Venepally P."/>
            <person name="Hoover J."/>
            <person name="Nierman W."/>
            <person name="Chung J."/>
            <person name="Losada L."/>
        </authorList>
    </citation>
    <scope>NUCLEOTIDE SEQUENCE [LARGE SCALE GENOMIC DNA]</scope>
    <source>
        <strain evidence="1 2">NIH1004</strain>
    </source>
</reference>
<dbReference type="VEuPathDB" id="FungiDB:EYZ11_002135"/>
<sequence length="47" mass="5417">MVVHRKGFPNLASAEARRARSHRSGFAVPFDSKYVKDFSRRVLPDKE</sequence>
<evidence type="ECO:0000313" key="1">
    <source>
        <dbReference type="EMBL" id="THC98354.1"/>
    </source>
</evidence>
<name>A0A4V3UQA9_9EURO</name>
<protein>
    <submittedName>
        <fullName evidence="1">Uncharacterized protein</fullName>
    </submittedName>
</protein>
<organism evidence="1 2">
    <name type="scientific">Aspergillus tanneri</name>
    <dbReference type="NCBI Taxonomy" id="1220188"/>
    <lineage>
        <taxon>Eukaryota</taxon>
        <taxon>Fungi</taxon>
        <taxon>Dikarya</taxon>
        <taxon>Ascomycota</taxon>
        <taxon>Pezizomycotina</taxon>
        <taxon>Eurotiomycetes</taxon>
        <taxon>Eurotiomycetidae</taxon>
        <taxon>Eurotiales</taxon>
        <taxon>Aspergillaceae</taxon>
        <taxon>Aspergillus</taxon>
        <taxon>Aspergillus subgen. Circumdati</taxon>
    </lineage>
</organism>
<keyword evidence="2" id="KW-1185">Reference proteome</keyword>
<proteinExistence type="predicted"/>
<dbReference type="AlphaFoldDB" id="A0A4V3UQA9"/>
<evidence type="ECO:0000313" key="2">
    <source>
        <dbReference type="Proteomes" id="UP000308092"/>
    </source>
</evidence>
<comment type="caution">
    <text evidence="1">The sequence shown here is derived from an EMBL/GenBank/DDBJ whole genome shotgun (WGS) entry which is preliminary data.</text>
</comment>
<gene>
    <name evidence="1" type="ORF">EYZ11_002135</name>
</gene>